<gene>
    <name evidence="2" type="ORF">BEL05_09105</name>
</gene>
<dbReference type="STRING" id="23.BEL05_09105"/>
<dbReference type="OrthoDB" id="5864618at2"/>
<sequence length="234" mass="25978">MYIKNTLAISIGLVLSTMVSAENSVKDSEDTINFADPTVIYSSFEAAYGTEGATLGFGLASQINEEWGGLAKYEGKKNLNLHRIRAAATNTEIGSGILLDYIWDTDFAGAGADSHSLVVNGLQVLPLGENALFVPMVGVGFTTNDFAENEAAIGMVQAMLVYNFTPEVWANFIPQYTYSFNDLKLKNGDTQSIRRYEFETVVGYRFDNNQNVRLLYKYNEDREHEATLSYTYAF</sequence>
<accession>A0A1E5IXQ9</accession>
<proteinExistence type="predicted"/>
<name>A0A1E5IXQ9_SHECO</name>
<evidence type="ECO:0000313" key="3">
    <source>
        <dbReference type="Proteomes" id="UP000095230"/>
    </source>
</evidence>
<organism evidence="2 3">
    <name type="scientific">Shewanella colwelliana</name>
    <name type="common">Alteromonas colwelliana</name>
    <dbReference type="NCBI Taxonomy" id="23"/>
    <lineage>
        <taxon>Bacteria</taxon>
        <taxon>Pseudomonadati</taxon>
        <taxon>Pseudomonadota</taxon>
        <taxon>Gammaproteobacteria</taxon>
        <taxon>Alteromonadales</taxon>
        <taxon>Shewanellaceae</taxon>
        <taxon>Shewanella</taxon>
    </lineage>
</organism>
<evidence type="ECO:0000313" key="2">
    <source>
        <dbReference type="EMBL" id="OEG75351.1"/>
    </source>
</evidence>
<dbReference type="Proteomes" id="UP000095230">
    <property type="component" value="Unassembled WGS sequence"/>
</dbReference>
<evidence type="ECO:0000256" key="1">
    <source>
        <dbReference type="SAM" id="SignalP"/>
    </source>
</evidence>
<reference evidence="2 3" key="1">
    <citation type="submission" date="2016-07" db="EMBL/GenBank/DDBJ databases">
        <title>Whole-genome of two Shewanella species isolated from a digestive organ of sea cucumber Apostichopus japonicus Selenka 1867.</title>
        <authorList>
            <person name="Hong H.-H."/>
            <person name="Choi H."/>
            <person name="Cheon S."/>
            <person name="Oh J.-S."/>
            <person name="Lee H.-G."/>
            <person name="Park C."/>
        </authorList>
    </citation>
    <scope>NUCLEOTIDE SEQUENCE [LARGE SCALE GENOMIC DNA]</scope>
    <source>
        <strain evidence="2 3">CSB03KR</strain>
    </source>
</reference>
<keyword evidence="1" id="KW-0732">Signal</keyword>
<dbReference type="EMBL" id="MCBT01000009">
    <property type="protein sequence ID" value="OEG75351.1"/>
    <property type="molecule type" value="Genomic_DNA"/>
</dbReference>
<protein>
    <recommendedName>
        <fullName evidence="4">Porin</fullName>
    </recommendedName>
</protein>
<feature type="signal peptide" evidence="1">
    <location>
        <begin position="1"/>
        <end position="21"/>
    </location>
</feature>
<dbReference type="RefSeq" id="WP_069670291.1">
    <property type="nucleotide sequence ID" value="NZ_JAWWDQ010000013.1"/>
</dbReference>
<dbReference type="AlphaFoldDB" id="A0A1E5IXQ9"/>
<evidence type="ECO:0008006" key="4">
    <source>
        <dbReference type="Google" id="ProtNLM"/>
    </source>
</evidence>
<comment type="caution">
    <text evidence="2">The sequence shown here is derived from an EMBL/GenBank/DDBJ whole genome shotgun (WGS) entry which is preliminary data.</text>
</comment>
<feature type="chain" id="PRO_5009179331" description="Porin" evidence="1">
    <location>
        <begin position="22"/>
        <end position="234"/>
    </location>
</feature>